<evidence type="ECO:0000313" key="9">
    <source>
        <dbReference type="EMBL" id="PWN28260.1"/>
    </source>
</evidence>
<evidence type="ECO:0000313" key="10">
    <source>
        <dbReference type="Proteomes" id="UP000245884"/>
    </source>
</evidence>
<dbReference type="Gene3D" id="3.40.50.300">
    <property type="entry name" value="P-loop containing nucleotide triphosphate hydrolases"/>
    <property type="match status" value="1"/>
</dbReference>
<dbReference type="Pfam" id="PF03215">
    <property type="entry name" value="Rad17"/>
    <property type="match status" value="1"/>
</dbReference>
<dbReference type="InterPro" id="IPR027417">
    <property type="entry name" value="P-loop_NTPase"/>
</dbReference>
<accession>A0A316USK4</accession>
<keyword evidence="5" id="KW-0067">ATP-binding</keyword>
<evidence type="ECO:0008006" key="11">
    <source>
        <dbReference type="Google" id="ProtNLM"/>
    </source>
</evidence>
<feature type="compositionally biased region" description="Low complexity" evidence="8">
    <location>
        <begin position="1"/>
        <end position="39"/>
    </location>
</feature>
<keyword evidence="4" id="KW-0227">DNA damage</keyword>
<keyword evidence="10" id="KW-1185">Reference proteome</keyword>
<dbReference type="PANTHER" id="PTHR12172:SF0">
    <property type="entry name" value="CELL CYCLE CHECKPOINT PROTEIN RAD17"/>
    <property type="match status" value="1"/>
</dbReference>
<feature type="compositionally biased region" description="Basic and acidic residues" evidence="8">
    <location>
        <begin position="781"/>
        <end position="792"/>
    </location>
</feature>
<dbReference type="GeneID" id="37027607"/>
<dbReference type="EMBL" id="KZ819665">
    <property type="protein sequence ID" value="PWN28260.1"/>
    <property type="molecule type" value="Genomic_DNA"/>
</dbReference>
<feature type="compositionally biased region" description="Acidic residues" evidence="8">
    <location>
        <begin position="495"/>
        <end position="504"/>
    </location>
</feature>
<dbReference type="GO" id="GO:0005634">
    <property type="term" value="C:nucleus"/>
    <property type="evidence" value="ECO:0007669"/>
    <property type="project" value="UniProtKB-SubCell"/>
</dbReference>
<comment type="similarity">
    <text evidence="2">Belongs to the rad17/RAD24 family.</text>
</comment>
<dbReference type="AlphaFoldDB" id="A0A316USK4"/>
<evidence type="ECO:0000256" key="6">
    <source>
        <dbReference type="ARBA" id="ARBA00023242"/>
    </source>
</evidence>
<evidence type="ECO:0000256" key="4">
    <source>
        <dbReference type="ARBA" id="ARBA00022763"/>
    </source>
</evidence>
<feature type="compositionally biased region" description="Acidic residues" evidence="8">
    <location>
        <begin position="807"/>
        <end position="821"/>
    </location>
</feature>
<dbReference type="InterPro" id="IPR004582">
    <property type="entry name" value="Checkpoint_prot_Rad17_Rad24"/>
</dbReference>
<gene>
    <name evidence="9" type="ORF">BDZ90DRAFT_231255</name>
</gene>
<protein>
    <recommendedName>
        <fullName evidence="11">Rad17-domain-containing protein</fullName>
    </recommendedName>
</protein>
<feature type="compositionally biased region" description="Low complexity" evidence="8">
    <location>
        <begin position="767"/>
        <end position="779"/>
    </location>
</feature>
<dbReference type="GO" id="GO:0000077">
    <property type="term" value="P:DNA damage checkpoint signaling"/>
    <property type="evidence" value="ECO:0007669"/>
    <property type="project" value="TreeGrafter"/>
</dbReference>
<reference evidence="9 10" key="1">
    <citation type="journal article" date="2018" name="Mol. Biol. Evol.">
        <title>Broad Genomic Sampling Reveals a Smut Pathogenic Ancestry of the Fungal Clade Ustilaginomycotina.</title>
        <authorList>
            <person name="Kijpornyongpan T."/>
            <person name="Mondo S.J."/>
            <person name="Barry K."/>
            <person name="Sandor L."/>
            <person name="Lee J."/>
            <person name="Lipzen A."/>
            <person name="Pangilinan J."/>
            <person name="LaButti K."/>
            <person name="Hainaut M."/>
            <person name="Henrissat B."/>
            <person name="Grigoriev I.V."/>
            <person name="Spatafora J.W."/>
            <person name="Aime M.C."/>
        </authorList>
    </citation>
    <scope>NUCLEOTIDE SEQUENCE [LARGE SCALE GENOMIC DNA]</scope>
    <source>
        <strain evidence="9 10">MCA 5214</strain>
    </source>
</reference>
<organism evidence="9 10">
    <name type="scientific">Jaminaea rosea</name>
    <dbReference type="NCBI Taxonomy" id="1569628"/>
    <lineage>
        <taxon>Eukaryota</taxon>
        <taxon>Fungi</taxon>
        <taxon>Dikarya</taxon>
        <taxon>Basidiomycota</taxon>
        <taxon>Ustilaginomycotina</taxon>
        <taxon>Exobasidiomycetes</taxon>
        <taxon>Microstromatales</taxon>
        <taxon>Microstromatales incertae sedis</taxon>
        <taxon>Jaminaea</taxon>
    </lineage>
</organism>
<dbReference type="OrthoDB" id="10265971at2759"/>
<sequence length="821" mass="88110">MAPARSNKASSMRASSSGSASSSSRSGSTQSTAPSSSTGGLRLSKAPARPPPPQQPRLAFTRQPGPVLPAPPPPQKRVKIQSPERATSRPTPSNGFPKGKEPLRGSPDLPVAAALWSSRYRPTKRSELAVHLRKTVDVETWLREAFSPSARVRKHRRILILRGPAGAGKTETIRQLGAPGELDYEVLEWKNEVESAATSMDDWRAGGAIEGIMERFCDFISQSAKFPTLALTTERGVTASSSSSSSSASTSSPTLRRQLILLEDLPTLSHYATLQSFQQVMATFLSRPLAQDPNSNVPIVLILSNTASGSGGGVAGDSGDPGAQEDGAGSSSSWMTTRKLLGAEAEGSDGWYEIKFNPVAVTILSRVLKETYERAVGCPLPPGIKSKGKSASLSRRVMPVEVVEALAESTLGDVRSAIDLLQQVHSRFIKQPRRFERVAQSRTKTKAKEEARKVMVELGLMSRESALDIFHALGKVLFNKRVGDPELKRGREEMEVASDDEVEEGGEKERDKEKPLLLPAHLSHLWRRKSKVNIESLSSSSTGVDSSLLSLWVAHNYPPFTTDIEQCALISDSFSFVESSLNPSYGEDLRALASNNAQHPLLLSHYAGLITFGSTLLHLPSPVPRKGQKMTRPSLWEVNERSKALRGDVEALQDDYRSRRRAQGSSCDVGIRTATPRQVAEEWGPSLAKMAAAAAATGDARGGWSAKQKELLARVGGMDWRGAFSQGGGTGVAAAAAAQSRDMDADDAGDLGELVEEDQGGAVKLSGQSQAQTQGQVQGKIEPEGRETRALDRGGGVDQSEERGAADDEEGGDISDDPIED</sequence>
<feature type="compositionally biased region" description="Polar residues" evidence="8">
    <location>
        <begin position="84"/>
        <end position="94"/>
    </location>
</feature>
<dbReference type="GO" id="GO:0003689">
    <property type="term" value="F:DNA clamp loader activity"/>
    <property type="evidence" value="ECO:0007669"/>
    <property type="project" value="TreeGrafter"/>
</dbReference>
<feature type="region of interest" description="Disordered" evidence="8">
    <location>
        <begin position="489"/>
        <end position="512"/>
    </location>
</feature>
<evidence type="ECO:0000256" key="1">
    <source>
        <dbReference type="ARBA" id="ARBA00004123"/>
    </source>
</evidence>
<comment type="subcellular location">
    <subcellularLocation>
        <location evidence="1">Nucleus</location>
    </subcellularLocation>
</comment>
<evidence type="ECO:0000256" key="3">
    <source>
        <dbReference type="ARBA" id="ARBA00022741"/>
    </source>
</evidence>
<dbReference type="GO" id="GO:0033314">
    <property type="term" value="P:mitotic DNA replication checkpoint signaling"/>
    <property type="evidence" value="ECO:0007669"/>
    <property type="project" value="TreeGrafter"/>
</dbReference>
<evidence type="ECO:0000256" key="8">
    <source>
        <dbReference type="SAM" id="MobiDB-lite"/>
    </source>
</evidence>
<dbReference type="GO" id="GO:0003682">
    <property type="term" value="F:chromatin binding"/>
    <property type="evidence" value="ECO:0007669"/>
    <property type="project" value="TreeGrafter"/>
</dbReference>
<feature type="compositionally biased region" description="Pro residues" evidence="8">
    <location>
        <begin position="66"/>
        <end position="75"/>
    </location>
</feature>
<proteinExistence type="inferred from homology"/>
<keyword evidence="3" id="KW-0547">Nucleotide-binding</keyword>
<feature type="region of interest" description="Disordered" evidence="8">
    <location>
        <begin position="762"/>
        <end position="821"/>
    </location>
</feature>
<name>A0A316USK4_9BASI</name>
<dbReference type="Proteomes" id="UP000245884">
    <property type="component" value="Unassembled WGS sequence"/>
</dbReference>
<dbReference type="STRING" id="1569628.A0A316USK4"/>
<keyword evidence="7" id="KW-0131">Cell cycle</keyword>
<dbReference type="GO" id="GO:0006281">
    <property type="term" value="P:DNA repair"/>
    <property type="evidence" value="ECO:0007669"/>
    <property type="project" value="InterPro"/>
</dbReference>
<evidence type="ECO:0000256" key="7">
    <source>
        <dbReference type="ARBA" id="ARBA00023306"/>
    </source>
</evidence>
<dbReference type="PANTHER" id="PTHR12172">
    <property type="entry name" value="CELL CYCLE CHECKPOINT PROTEIN RAD17"/>
    <property type="match status" value="1"/>
</dbReference>
<feature type="region of interest" description="Disordered" evidence="8">
    <location>
        <begin position="1"/>
        <end position="107"/>
    </location>
</feature>
<dbReference type="RefSeq" id="XP_025362872.1">
    <property type="nucleotide sequence ID" value="XM_025505784.1"/>
</dbReference>
<evidence type="ECO:0000256" key="2">
    <source>
        <dbReference type="ARBA" id="ARBA00006168"/>
    </source>
</evidence>
<dbReference type="SUPFAM" id="SSF52540">
    <property type="entry name" value="P-loop containing nucleoside triphosphate hydrolases"/>
    <property type="match status" value="1"/>
</dbReference>
<keyword evidence="6" id="KW-0539">Nucleus</keyword>
<feature type="region of interest" description="Disordered" evidence="8">
    <location>
        <begin position="311"/>
        <end position="334"/>
    </location>
</feature>
<dbReference type="GO" id="GO:0005524">
    <property type="term" value="F:ATP binding"/>
    <property type="evidence" value="ECO:0007669"/>
    <property type="project" value="UniProtKB-KW"/>
</dbReference>
<evidence type="ECO:0000256" key="5">
    <source>
        <dbReference type="ARBA" id="ARBA00022840"/>
    </source>
</evidence>